<keyword evidence="4 6" id="KW-1133">Transmembrane helix</keyword>
<keyword evidence="3 6" id="KW-0812">Transmembrane</keyword>
<dbReference type="AlphaFoldDB" id="C5LWR5"/>
<proteinExistence type="inferred from homology"/>
<sequence length="239" mass="25013">MSKPDDAVVFSASLVYSALLAVGGVVGYVQAASKGSIIAGTISASLVCGLALSTRALPQYLQTSKFMPGGLMAILGVVVIAIIIVAAPSSTGEAKRNDKKKNCVSYVIYSEFWFNIVMKTGGVNAALFVGDMSAVAFAFDEAFFYALLLIVGGAIGFVQAKSKPSLIAGTLSGVLVFAAAELGSSYDNLTGLFCLAAIALILTVFFYSRYVKTRKFMPAGLMCVISALSFCVYFYAVVV</sequence>
<dbReference type="GO" id="GO:0016020">
    <property type="term" value="C:membrane"/>
    <property type="evidence" value="ECO:0007669"/>
    <property type="project" value="UniProtKB-SubCell"/>
</dbReference>
<dbReference type="InterPro" id="IPR005349">
    <property type="entry name" value="TMEM14"/>
</dbReference>
<feature type="transmembrane region" description="Helical" evidence="6">
    <location>
        <begin position="35"/>
        <end position="54"/>
    </location>
</feature>
<evidence type="ECO:0000256" key="1">
    <source>
        <dbReference type="ARBA" id="ARBA00004370"/>
    </source>
</evidence>
<keyword evidence="5 6" id="KW-0472">Membrane</keyword>
<dbReference type="OrthoDB" id="5620at2759"/>
<comment type="subcellular location">
    <subcellularLocation>
        <location evidence="1">Membrane</location>
    </subcellularLocation>
</comment>
<gene>
    <name evidence="7" type="ORF">Pmar_PMAR007239</name>
</gene>
<name>C5LWR5_PERM5</name>
<evidence type="ECO:0000256" key="2">
    <source>
        <dbReference type="ARBA" id="ARBA00007590"/>
    </source>
</evidence>
<evidence type="ECO:0000313" key="8">
    <source>
        <dbReference type="Proteomes" id="UP000007800"/>
    </source>
</evidence>
<keyword evidence="8" id="KW-1185">Reference proteome</keyword>
<feature type="transmembrane region" description="Helical" evidence="6">
    <location>
        <begin position="142"/>
        <end position="158"/>
    </location>
</feature>
<dbReference type="PANTHER" id="PTHR12668:SF43">
    <property type="entry name" value="TRANSMEMBRANE PROTEIN 14 HOMOLOG"/>
    <property type="match status" value="1"/>
</dbReference>
<organism evidence="8">
    <name type="scientific">Perkinsus marinus (strain ATCC 50983 / TXsc)</name>
    <dbReference type="NCBI Taxonomy" id="423536"/>
    <lineage>
        <taxon>Eukaryota</taxon>
        <taxon>Sar</taxon>
        <taxon>Alveolata</taxon>
        <taxon>Perkinsozoa</taxon>
        <taxon>Perkinsea</taxon>
        <taxon>Perkinsida</taxon>
        <taxon>Perkinsidae</taxon>
        <taxon>Perkinsus</taxon>
    </lineage>
</organism>
<dbReference type="PANTHER" id="PTHR12668">
    <property type="entry name" value="TRANSMEMBRANE PROTEIN 14, 15"/>
    <property type="match status" value="1"/>
</dbReference>
<protein>
    <submittedName>
        <fullName evidence="7">Transmembrane protein 14, putative</fullName>
    </submittedName>
</protein>
<feature type="transmembrane region" description="Helical" evidence="6">
    <location>
        <begin position="7"/>
        <end position="29"/>
    </location>
</feature>
<feature type="transmembrane region" description="Helical" evidence="6">
    <location>
        <begin position="189"/>
        <end position="207"/>
    </location>
</feature>
<dbReference type="InParanoid" id="C5LWR5"/>
<reference evidence="7 8" key="1">
    <citation type="submission" date="2008-07" db="EMBL/GenBank/DDBJ databases">
        <authorList>
            <person name="El-Sayed N."/>
            <person name="Caler E."/>
            <person name="Inman J."/>
            <person name="Amedeo P."/>
            <person name="Hass B."/>
            <person name="Wortman J."/>
        </authorList>
    </citation>
    <scope>NUCLEOTIDE SEQUENCE [LARGE SCALE GENOMIC DNA]</scope>
    <source>
        <strain evidence="8">ATCC 50983 / TXsc</strain>
    </source>
</reference>
<dbReference type="RefSeq" id="XP_002766143.1">
    <property type="nucleotide sequence ID" value="XM_002766097.1"/>
</dbReference>
<dbReference type="Proteomes" id="UP000007800">
    <property type="component" value="Unassembled WGS sequence"/>
</dbReference>
<dbReference type="Gene3D" id="1.10.10.1740">
    <property type="entry name" value="Transmembrane protein 14-like"/>
    <property type="match status" value="2"/>
</dbReference>
<evidence type="ECO:0000313" key="7">
    <source>
        <dbReference type="EMBL" id="EEQ98860.1"/>
    </source>
</evidence>
<accession>C5LWR5</accession>
<evidence type="ECO:0000256" key="6">
    <source>
        <dbReference type="SAM" id="Phobius"/>
    </source>
</evidence>
<evidence type="ECO:0000256" key="3">
    <source>
        <dbReference type="ARBA" id="ARBA00022692"/>
    </source>
</evidence>
<dbReference type="InterPro" id="IPR044890">
    <property type="entry name" value="TMEM14_sf"/>
</dbReference>
<feature type="transmembrane region" description="Helical" evidence="6">
    <location>
        <begin position="165"/>
        <end position="183"/>
    </location>
</feature>
<feature type="transmembrane region" description="Helical" evidence="6">
    <location>
        <begin position="66"/>
        <end position="87"/>
    </location>
</feature>
<dbReference type="Pfam" id="PF03647">
    <property type="entry name" value="Tmemb_14"/>
    <property type="match status" value="2"/>
</dbReference>
<comment type="similarity">
    <text evidence="2">Belongs to the TMEM14 family.</text>
</comment>
<evidence type="ECO:0000256" key="4">
    <source>
        <dbReference type="ARBA" id="ARBA00022989"/>
    </source>
</evidence>
<dbReference type="EMBL" id="GG686213">
    <property type="protein sequence ID" value="EEQ98860.1"/>
    <property type="molecule type" value="Genomic_DNA"/>
</dbReference>
<dbReference type="GeneID" id="9063062"/>
<evidence type="ECO:0000256" key="5">
    <source>
        <dbReference type="ARBA" id="ARBA00023136"/>
    </source>
</evidence>
<feature type="transmembrane region" description="Helical" evidence="6">
    <location>
        <begin position="219"/>
        <end position="238"/>
    </location>
</feature>